<gene>
    <name evidence="1" type="ORF">CAAU_0376</name>
</gene>
<comment type="caution">
    <text evidence="1">The sequence shown here is derived from an EMBL/GenBank/DDBJ whole genome shotgun (WGS) entry which is preliminary data.</text>
</comment>
<dbReference type="Proteomes" id="UP000007652">
    <property type="component" value="Unassembled WGS sequence"/>
</dbReference>
<sequence length="225" mass="25997">MKRFLLGLTALFCFCFFNFPNNNEGMPRIMKFFDENGIEYIGASLEYNISLKSKINLEDIQNKVLSQIKLKPIKVSKGNDTVIEFDGAQLRVSGKENGNEYLLSIFYSQALRDMNIIDNIRRSLSLKKHMQNRPSFYSLMEGKMNKKLSCEEKKELLFEIIKTLRVKQTNIIEEDRYISLIGYSMYFDDNLSLNGKIFNINIAIRDGSDGCTYILVGTPIITVEY</sequence>
<proteinExistence type="predicted"/>
<dbReference type="InterPro" id="IPR014794">
    <property type="entry name" value="DUF1779"/>
</dbReference>
<evidence type="ECO:0008006" key="3">
    <source>
        <dbReference type="Google" id="ProtNLM"/>
    </source>
</evidence>
<dbReference type="InterPro" id="IPR036209">
    <property type="entry name" value="YwmB-like_sf"/>
</dbReference>
<dbReference type="STRING" id="857293.CAAU_0376"/>
<dbReference type="Gene3D" id="3.30.360.40">
    <property type="entry name" value="YwmB-like"/>
    <property type="match status" value="1"/>
</dbReference>
<name>G0V4I5_9CLOT</name>
<dbReference type="RefSeq" id="WP_008907743.1">
    <property type="nucleotide sequence ID" value="NZ_CAKP01000017.1"/>
</dbReference>
<dbReference type="SUPFAM" id="SSF143842">
    <property type="entry name" value="YwmB-like"/>
    <property type="match status" value="1"/>
</dbReference>
<dbReference type="Pfam" id="PF08680">
    <property type="entry name" value="DUF1779"/>
    <property type="match status" value="1"/>
</dbReference>
<reference evidence="1 2" key="1">
    <citation type="journal article" date="2011" name="J. Bacteriol.">
        <title>Draft genome sequence of Caloramator australicus strain RC3T, a thermoanaerobe from the Great Artesian Basin of Australia.</title>
        <authorList>
            <person name="Ogg C.D."/>
            <person name="Patel B.K.C."/>
        </authorList>
    </citation>
    <scope>NUCLEOTIDE SEQUENCE [LARGE SCALE GENOMIC DNA]</scope>
    <source>
        <strain evidence="1 2">RC3</strain>
    </source>
</reference>
<evidence type="ECO:0000313" key="2">
    <source>
        <dbReference type="Proteomes" id="UP000007652"/>
    </source>
</evidence>
<protein>
    <recommendedName>
        <fullName evidence="3">TATA-box binding</fullName>
    </recommendedName>
</protein>
<dbReference type="AlphaFoldDB" id="G0V4I5"/>
<keyword evidence="2" id="KW-1185">Reference proteome</keyword>
<organism evidence="1 2">
    <name type="scientific">Caloramator australicus RC3</name>
    <dbReference type="NCBI Taxonomy" id="857293"/>
    <lineage>
        <taxon>Bacteria</taxon>
        <taxon>Bacillati</taxon>
        <taxon>Bacillota</taxon>
        <taxon>Clostridia</taxon>
        <taxon>Eubacteriales</taxon>
        <taxon>Clostridiaceae</taxon>
        <taxon>Caloramator</taxon>
    </lineage>
</organism>
<evidence type="ECO:0000313" key="1">
    <source>
        <dbReference type="EMBL" id="CCC58025.1"/>
    </source>
</evidence>
<dbReference type="EMBL" id="CAKP01000017">
    <property type="protein sequence ID" value="CCC58025.1"/>
    <property type="molecule type" value="Genomic_DNA"/>
</dbReference>
<accession>G0V4I5</accession>